<evidence type="ECO:0000256" key="14">
    <source>
        <dbReference type="SAM" id="MobiDB-lite"/>
    </source>
</evidence>
<dbReference type="SUPFAM" id="SSF52799">
    <property type="entry name" value="(Phosphotyrosine protein) phosphatases II"/>
    <property type="match status" value="2"/>
</dbReference>
<dbReference type="PROSITE" id="PS51257">
    <property type="entry name" value="PROKAR_LIPOPROTEIN"/>
    <property type="match status" value="1"/>
</dbReference>
<dbReference type="SUPFAM" id="SSF48726">
    <property type="entry name" value="Immunoglobulin"/>
    <property type="match status" value="3"/>
</dbReference>
<dbReference type="Proteomes" id="UP000504606">
    <property type="component" value="Unplaced"/>
</dbReference>
<dbReference type="CDD" id="cd00063">
    <property type="entry name" value="FN3"/>
    <property type="match status" value="8"/>
</dbReference>
<evidence type="ECO:0000256" key="3">
    <source>
        <dbReference type="ARBA" id="ARBA00022692"/>
    </source>
</evidence>
<dbReference type="InterPro" id="IPR003599">
    <property type="entry name" value="Ig_sub"/>
</dbReference>
<evidence type="ECO:0000256" key="15">
    <source>
        <dbReference type="SAM" id="Phobius"/>
    </source>
</evidence>
<dbReference type="InterPro" id="IPR003595">
    <property type="entry name" value="Tyr_Pase_cat"/>
</dbReference>
<dbReference type="GO" id="GO:0004725">
    <property type="term" value="F:protein tyrosine phosphatase activity"/>
    <property type="evidence" value="ECO:0007669"/>
    <property type="project" value="UniProtKB-EC"/>
</dbReference>
<dbReference type="Pfam" id="PF00041">
    <property type="entry name" value="fn3"/>
    <property type="match status" value="7"/>
</dbReference>
<dbReference type="InterPro" id="IPR036179">
    <property type="entry name" value="Ig-like_dom_sf"/>
</dbReference>
<evidence type="ECO:0000256" key="4">
    <source>
        <dbReference type="ARBA" id="ARBA00022729"/>
    </source>
</evidence>
<feature type="domain" description="Fibronectin type-III" evidence="20">
    <location>
        <begin position="733"/>
        <end position="827"/>
    </location>
</feature>
<dbReference type="Gene3D" id="2.60.40.10">
    <property type="entry name" value="Immunoglobulins"/>
    <property type="match status" value="11"/>
</dbReference>
<proteinExistence type="predicted"/>
<dbReference type="RefSeq" id="XP_052126301.1">
    <property type="nucleotide sequence ID" value="XM_052270341.1"/>
</dbReference>
<evidence type="ECO:0000256" key="7">
    <source>
        <dbReference type="ARBA" id="ARBA00022912"/>
    </source>
</evidence>
<evidence type="ECO:0000259" key="20">
    <source>
        <dbReference type="PROSITE" id="PS50853"/>
    </source>
</evidence>
<evidence type="ECO:0000256" key="13">
    <source>
        <dbReference type="ARBA" id="ARBA00051722"/>
    </source>
</evidence>
<dbReference type="PANTHER" id="PTHR46957:SF6">
    <property type="entry name" value="PROTEIN-TYROSINE-PHOSPHATASE"/>
    <property type="match status" value="1"/>
</dbReference>
<keyword evidence="4 16" id="KW-0732">Signal</keyword>
<organism evidence="21 22">
    <name type="scientific">Frankliniella occidentalis</name>
    <name type="common">Western flower thrips</name>
    <name type="synonym">Euthrips occidentalis</name>
    <dbReference type="NCBI Taxonomy" id="133901"/>
    <lineage>
        <taxon>Eukaryota</taxon>
        <taxon>Metazoa</taxon>
        <taxon>Ecdysozoa</taxon>
        <taxon>Arthropoda</taxon>
        <taxon>Hexapoda</taxon>
        <taxon>Insecta</taxon>
        <taxon>Pterygota</taxon>
        <taxon>Neoptera</taxon>
        <taxon>Paraneoptera</taxon>
        <taxon>Thysanoptera</taxon>
        <taxon>Terebrantia</taxon>
        <taxon>Thripoidea</taxon>
        <taxon>Thripidae</taxon>
        <taxon>Frankliniella</taxon>
    </lineage>
</organism>
<evidence type="ECO:0000256" key="2">
    <source>
        <dbReference type="ARBA" id="ARBA00013064"/>
    </source>
</evidence>
<dbReference type="InterPro" id="IPR000387">
    <property type="entry name" value="Tyr_Pase_dom"/>
</dbReference>
<keyword evidence="21" id="KW-1185">Reference proteome</keyword>
<protein>
    <recommendedName>
        <fullName evidence="2">protein-tyrosine-phosphatase</fullName>
        <ecNumber evidence="2">3.1.3.48</ecNumber>
    </recommendedName>
</protein>
<evidence type="ECO:0000259" key="19">
    <source>
        <dbReference type="PROSITE" id="PS50835"/>
    </source>
</evidence>
<keyword evidence="7" id="KW-0904">Protein phosphatase</keyword>
<dbReference type="InterPro" id="IPR050713">
    <property type="entry name" value="RTP_Phos/Ushers"/>
</dbReference>
<dbReference type="InterPro" id="IPR013783">
    <property type="entry name" value="Ig-like_fold"/>
</dbReference>
<feature type="chain" id="PRO_5038766832" description="protein-tyrosine-phosphatase" evidence="16">
    <location>
        <begin position="21"/>
        <end position="2083"/>
    </location>
</feature>
<evidence type="ECO:0000256" key="11">
    <source>
        <dbReference type="ARBA" id="ARBA00023180"/>
    </source>
</evidence>
<dbReference type="SMART" id="SM00404">
    <property type="entry name" value="PTPc_motif"/>
    <property type="match status" value="2"/>
</dbReference>
<dbReference type="PROSITE" id="PS50055">
    <property type="entry name" value="TYR_PHOSPHATASE_PTP"/>
    <property type="match status" value="2"/>
</dbReference>
<feature type="transmembrane region" description="Helical" evidence="15">
    <location>
        <begin position="1436"/>
        <end position="1459"/>
    </location>
</feature>
<feature type="domain" description="Fibronectin type-III" evidence="20">
    <location>
        <begin position="637"/>
        <end position="729"/>
    </location>
</feature>
<keyword evidence="9 15" id="KW-0472">Membrane</keyword>
<keyword evidence="5" id="KW-0677">Repeat</keyword>
<sequence length="2083" mass="226927">MRLSLLLLVLPLLLLLGCHGNLNTGAGVFKFIKYLNHPPEITVRPKPQVVRAGGVAYFVCAARGDPPPVIRWRRRARGSSAAVAAAALAERAKVLRLPGLPGVPGGGAGAAAGAAAASEGGARLLRIQNVQPRDAAAFICVAENSAGDAVSAEAQLTVLDGKTPVPGFPMVSPSVADSLTSRVVEAGHSAVLPCSATGVPAPTITWLKDGVPLAATPAPPALHGAPERRVFIISSASSGSSGSLNVSAAKESDMGRYECVAENKVGSQFSAPIQLYVKVRRIQPSFTLPATADIEVPMGGSANLSCAATGSPMPRVRWRPSKEDAMLSDMPLSDQPQDDQDDEDEEVNELMLVPEQVDVPGEDDDDDTENNSHTNKNREDAAKGDYGSAHIHLHNIKESVNYTCVASSSLGVIHSTTRIKVQTLPGAPTDLRATDISSTNVKLEWRAPADGPGEYVLQYRSKGSADGAAHAAAGALFQEVKGVSTVYYALRSLAPGTKYEARVIGVNTLGRGPPSDPGFFTTLHAEDSPFNATYKDPEAPRGLQVRPLSSTTLLMQWEEPLTPKGLMTGYRIYYTTQQLLPLPQWSQQVVDDSRLSTVSGLTPHQVYYVRVQALTAVGAGSASMPALVKTQQGVPGSPTNFNLTEVSTSWARLEWSPPFPLAEHIVSYEVYWNDTYTRGRQHLSLSPESRGVLLETLYPASTYVVWVAARSPRGEGAPTAPIQVKTKDMEVGAPQEVRTWPINTTAVRVEWKAPQAAENLTRGYLILLQATTQQEDAPLEVEVGAAMTQAEAGYLQPETEYSVRVAALVRDSRGVLSAPDTVRTRGGVPLRGHLHTRWLSRTAPAPAPGTQPPALSAVAPPLEVTWLMPPHSPGPVIGYRLTYGPVGEPPRQLLKNAQDQRAILDDLERGVQYELKLAARTQVGWGQDARVVLWTAEGAPTGPPVNVTVWWQAAGVLAVAWAPPERPQRGGNVTAYTATLTKAGGDAGGGNAPVIATRNTSSTHAKAVFPGLEDGLDVDVQVWAHTAKGAGPPSAKVTVRVSTGAVRAPLKVGTAATSQHSAEVWWEPLPVRGKVLGYQVLYTTTPVEDLDEWQVLSVGLTESVELQGLERHADYAVAVAARTRDGLGYLSPTLTVRVRPTEVPVDLRATDVSTHGLTLTWSPAIHINPLYYRLSWDAVKLFVDAQGITQTQVMQRRDQQLDHDSRVHQLTQLQPFTTYRVNLTAVPADKSYRPPATVTVTTQMAAPQPMVQPALYGVVFGKEIQVILPQASEQFGPISHYYLVVVPEPPDVLPSYLPPIPDTLLTDKLERASQEEDRWSLDPGAQLTLRPYIAARFPQRNIPYTFHLGNNETFDGFRNKPLIHAARYRIFIRAVVDTPQKHLYTSSPYSEPLSLSMRAVPPGAAPRRPDPSVPVERQGGVAVRGGARARMGPPGLLWLVGPLGAALLLCALLVALFMLRRRRRPSKAPGGPDCPATRPLIQSSDCLQQGQTDKQAACDPVRVRRQTCQTAAMLAHPPVLVINLAEHVHSLREGGGTRFAQEYESIEPGQTFTWDYSSLEVNRGKNRYANVVAYDHSRVVLQTLPDVPGSDYINANYCDGYRRRDAYIATQGPMANTFGDFWRMVWETGASAIAMVTRLEERTRVKCHQYWPERGTEQYGPCTVTALHTQELAHYVMRTFSLKQDGGPAREVRQLQFTSWPDHGVPSHPAPFLLYLRRLRALRPMGPLVVHCSAGVGRTGCLVVLDAMLERLQHENTVDVYGHVTCLRAQRNYMVQTEEQYMFIHDALLEAVLCGQSEVSARALQSTILALESPVEDGSGLVGMDLEFKRLNAMQMPDVSFSAASMEANRSKNRLAHAVPYDHSRVILSGVGSEPGADYINASFLDGYRGRHAYIATQGPLAHTVAHFWRMLWQHNCAIIVMLTKLKEQGQDKCAQYWPAERALRYGAVLVEPLAEYNLPSYTLREFKVSDDAESRTIRQFQLSDWPGDALIDFIGQVHKTKEQFGHDGPIAVHCSGGVGRTGVFIALAVLLERMQWEGVVDVLGTVRLLRSQRPAMVSTLEQYRLLYRSSLQYLSSFDHYAA</sequence>
<dbReference type="PRINTS" id="PR00700">
    <property type="entry name" value="PRTYPHPHTASE"/>
</dbReference>
<dbReference type="PROSITE" id="PS50056">
    <property type="entry name" value="TYR_PHOSPHATASE_2"/>
    <property type="match status" value="2"/>
</dbReference>
<feature type="domain" description="Fibronectin type-III" evidence="20">
    <location>
        <begin position="427"/>
        <end position="525"/>
    </location>
</feature>
<dbReference type="KEGG" id="foc:113209567"/>
<dbReference type="FunFam" id="3.90.190.10:FF:000102">
    <property type="entry name" value="Receptor-type tyrosine-protein phosphatase"/>
    <property type="match status" value="1"/>
</dbReference>
<dbReference type="SMART" id="SM00194">
    <property type="entry name" value="PTPc"/>
    <property type="match status" value="2"/>
</dbReference>
<evidence type="ECO:0000256" key="9">
    <source>
        <dbReference type="ARBA" id="ARBA00023136"/>
    </source>
</evidence>
<keyword evidence="3 15" id="KW-0812">Transmembrane</keyword>
<dbReference type="Gene3D" id="3.90.190.10">
    <property type="entry name" value="Protein tyrosine phosphatase superfamily"/>
    <property type="match status" value="2"/>
</dbReference>
<name>A0A9C6WY43_FRAOC</name>
<feature type="domain" description="Fibronectin type-III" evidence="20">
    <location>
        <begin position="1143"/>
        <end position="1245"/>
    </location>
</feature>
<reference evidence="22" key="1">
    <citation type="submission" date="2025-08" db="UniProtKB">
        <authorList>
            <consortium name="RefSeq"/>
        </authorList>
    </citation>
    <scope>IDENTIFICATION</scope>
    <source>
        <tissue evidence="22">Whole organism</tissue>
    </source>
</reference>
<dbReference type="FunFam" id="2.60.40.10:FF:000036">
    <property type="entry name" value="receptor-type tyrosine-protein phosphatase delta isoform X1"/>
    <property type="match status" value="1"/>
</dbReference>
<evidence type="ECO:0000256" key="5">
    <source>
        <dbReference type="ARBA" id="ARBA00022737"/>
    </source>
</evidence>
<dbReference type="EC" id="3.1.3.48" evidence="2"/>
<dbReference type="SMART" id="SM00060">
    <property type="entry name" value="FN3"/>
    <property type="match status" value="8"/>
</dbReference>
<evidence type="ECO:0000313" key="22">
    <source>
        <dbReference type="RefSeq" id="XP_052126301.1"/>
    </source>
</evidence>
<evidence type="ECO:0000256" key="1">
    <source>
        <dbReference type="ARBA" id="ARBA00004479"/>
    </source>
</evidence>
<evidence type="ECO:0000256" key="10">
    <source>
        <dbReference type="ARBA" id="ARBA00023157"/>
    </source>
</evidence>
<evidence type="ECO:0000256" key="6">
    <source>
        <dbReference type="ARBA" id="ARBA00022801"/>
    </source>
</evidence>
<dbReference type="PROSITE" id="PS50835">
    <property type="entry name" value="IG_LIKE"/>
    <property type="match status" value="3"/>
</dbReference>
<comment type="subcellular location">
    <subcellularLocation>
        <location evidence="1">Membrane</location>
        <topology evidence="1">Single-pass type I membrane protein</topology>
    </subcellularLocation>
</comment>
<feature type="signal peptide" evidence="16">
    <location>
        <begin position="1"/>
        <end position="20"/>
    </location>
</feature>
<dbReference type="FunFam" id="2.60.40.10:FF:001015">
    <property type="entry name" value="tyrosine-protein phosphatase Lar isoform X4"/>
    <property type="match status" value="1"/>
</dbReference>
<evidence type="ECO:0000313" key="21">
    <source>
        <dbReference type="Proteomes" id="UP000504606"/>
    </source>
</evidence>
<feature type="domain" description="Ig-like" evidence="19">
    <location>
        <begin position="39"/>
        <end position="157"/>
    </location>
</feature>
<evidence type="ECO:0000256" key="8">
    <source>
        <dbReference type="ARBA" id="ARBA00022989"/>
    </source>
</evidence>
<dbReference type="OrthoDB" id="10253954at2759"/>
<feature type="domain" description="Tyrosine-protein phosphatase" evidence="17">
    <location>
        <begin position="1539"/>
        <end position="1791"/>
    </location>
</feature>
<feature type="compositionally biased region" description="Acidic residues" evidence="14">
    <location>
        <begin position="336"/>
        <end position="346"/>
    </location>
</feature>
<dbReference type="InterPro" id="IPR003598">
    <property type="entry name" value="Ig_sub2"/>
</dbReference>
<dbReference type="GO" id="GO:0048666">
    <property type="term" value="P:neuron development"/>
    <property type="evidence" value="ECO:0007669"/>
    <property type="project" value="UniProtKB-ARBA"/>
</dbReference>
<dbReference type="Pfam" id="PF00102">
    <property type="entry name" value="Y_phosphatase"/>
    <property type="match status" value="2"/>
</dbReference>
<dbReference type="SMART" id="SM00408">
    <property type="entry name" value="IGc2"/>
    <property type="match status" value="3"/>
</dbReference>
<feature type="domain" description="Ig-like" evidence="19">
    <location>
        <begin position="173"/>
        <end position="270"/>
    </location>
</feature>
<dbReference type="SMART" id="SM00409">
    <property type="entry name" value="IG"/>
    <property type="match status" value="3"/>
</dbReference>
<evidence type="ECO:0000259" key="18">
    <source>
        <dbReference type="PROSITE" id="PS50056"/>
    </source>
</evidence>
<comment type="catalytic activity">
    <reaction evidence="13">
        <text>O-phospho-L-tyrosyl-[protein] + H2O = L-tyrosyl-[protein] + phosphate</text>
        <dbReference type="Rhea" id="RHEA:10684"/>
        <dbReference type="Rhea" id="RHEA-COMP:10136"/>
        <dbReference type="Rhea" id="RHEA-COMP:20101"/>
        <dbReference type="ChEBI" id="CHEBI:15377"/>
        <dbReference type="ChEBI" id="CHEBI:43474"/>
        <dbReference type="ChEBI" id="CHEBI:46858"/>
        <dbReference type="ChEBI" id="CHEBI:61978"/>
        <dbReference type="EC" id="3.1.3.48"/>
    </reaction>
</comment>
<dbReference type="FunFam" id="3.90.190.10:FF:000088">
    <property type="entry name" value="Receptor protein-tyrosine phosphatase LAR"/>
    <property type="match status" value="1"/>
</dbReference>
<feature type="domain" description="Tyrosine specific protein phosphatases" evidence="18">
    <location>
        <begin position="1710"/>
        <end position="1782"/>
    </location>
</feature>
<accession>A0A9C6WY43</accession>
<feature type="domain" description="Tyrosine-protein phosphatase" evidence="17">
    <location>
        <begin position="1824"/>
        <end position="2074"/>
    </location>
</feature>
<feature type="domain" description="Fibronectin type-III" evidence="20">
    <location>
        <begin position="943"/>
        <end position="1044"/>
    </location>
</feature>
<feature type="domain" description="Fibronectin type-III" evidence="20">
    <location>
        <begin position="845"/>
        <end position="941"/>
    </location>
</feature>
<keyword evidence="8 15" id="KW-1133">Transmembrane helix</keyword>
<dbReference type="InterPro" id="IPR036116">
    <property type="entry name" value="FN3_sf"/>
</dbReference>
<keyword evidence="12" id="KW-0393">Immunoglobulin domain</keyword>
<dbReference type="PANTHER" id="PTHR46957">
    <property type="entry name" value="CYTOKINE RECEPTOR"/>
    <property type="match status" value="1"/>
</dbReference>
<dbReference type="InterPro" id="IPR007110">
    <property type="entry name" value="Ig-like_dom"/>
</dbReference>
<feature type="domain" description="Fibronectin type-III" evidence="20">
    <location>
        <begin position="1048"/>
        <end position="1141"/>
    </location>
</feature>
<evidence type="ECO:0000256" key="12">
    <source>
        <dbReference type="ARBA" id="ARBA00023319"/>
    </source>
</evidence>
<dbReference type="PROSITE" id="PS50853">
    <property type="entry name" value="FN3"/>
    <property type="match status" value="8"/>
</dbReference>
<dbReference type="InterPro" id="IPR000242">
    <property type="entry name" value="PTP_cat"/>
</dbReference>
<keyword evidence="11" id="KW-0325">Glycoprotein</keyword>
<dbReference type="GeneID" id="113209567"/>
<evidence type="ECO:0000256" key="16">
    <source>
        <dbReference type="SAM" id="SignalP"/>
    </source>
</evidence>
<feature type="domain" description="Fibronectin type-III" evidence="20">
    <location>
        <begin position="539"/>
        <end position="633"/>
    </location>
</feature>
<gene>
    <name evidence="22" type="primary">LOC113209567</name>
</gene>
<dbReference type="InterPro" id="IPR029021">
    <property type="entry name" value="Prot-tyrosine_phosphatase-like"/>
</dbReference>
<keyword evidence="6" id="KW-0378">Hydrolase</keyword>
<dbReference type="SUPFAM" id="SSF49265">
    <property type="entry name" value="Fibronectin type III"/>
    <property type="match status" value="5"/>
</dbReference>
<dbReference type="GO" id="GO:0016020">
    <property type="term" value="C:membrane"/>
    <property type="evidence" value="ECO:0007669"/>
    <property type="project" value="UniProtKB-SubCell"/>
</dbReference>
<evidence type="ECO:0000259" key="17">
    <source>
        <dbReference type="PROSITE" id="PS50055"/>
    </source>
</evidence>
<feature type="region of interest" description="Disordered" evidence="14">
    <location>
        <begin position="327"/>
        <end position="346"/>
    </location>
</feature>
<keyword evidence="10" id="KW-1015">Disulfide bond</keyword>
<feature type="compositionally biased region" description="Acidic residues" evidence="14">
    <location>
        <begin position="360"/>
        <end position="369"/>
    </location>
</feature>
<feature type="domain" description="Ig-like" evidence="19">
    <location>
        <begin position="284"/>
        <end position="420"/>
    </location>
</feature>
<dbReference type="Pfam" id="PF13927">
    <property type="entry name" value="Ig_3"/>
    <property type="match status" value="2"/>
</dbReference>
<dbReference type="InterPro" id="IPR003961">
    <property type="entry name" value="FN3_dom"/>
</dbReference>
<feature type="domain" description="Tyrosine specific protein phosphatases" evidence="18">
    <location>
        <begin position="1992"/>
        <end position="2065"/>
    </location>
</feature>
<dbReference type="InterPro" id="IPR016130">
    <property type="entry name" value="Tyr_Pase_AS"/>
</dbReference>
<feature type="region of interest" description="Disordered" evidence="14">
    <location>
        <begin position="354"/>
        <end position="383"/>
    </location>
</feature>
<dbReference type="PROSITE" id="PS00383">
    <property type="entry name" value="TYR_PHOSPHATASE_1"/>
    <property type="match status" value="2"/>
</dbReference>